<dbReference type="GO" id="GO:0016020">
    <property type="term" value="C:membrane"/>
    <property type="evidence" value="ECO:0007669"/>
    <property type="project" value="UniProtKB-SubCell"/>
</dbReference>
<sequence>MSPSALLLVTILTPFIGATLSLLFIKFSKTIGYVFAVVSLVIPLVCSCLLLISTAGGEATGYFGGHYFGTTLSHPLFVDGVALIFSVVFSLVALLILLYSFSFLGDSEHKGDYYFFLLVILGAMLGFIFSANGLLIYIFWEIATIGMWRLVGFYRGQKDVVMAEKAFLINFFGASLLVLGLVMIYMQTGTLNLLRLGGKSVGNLPLLLVFCGIIAKSATLPLHVWVPSAYPHAPPPVNAILSGVIEKMGIILFLRLWVQGLGVPSPWNIAVPTIGIISAGVAAGAAIMEKDVRKILAYSTVSQLGFIFIGMGISTLLGIAGTVLYIVAHSFGKAGLFLAAGYVEKGTGQRSIDKLGGMMRKSPTLGVSFLLLCLSIMGIPPLLGFFSKTLIVTNACTLNPWIGFASIVVALFTMLYLFRLWEGIFLGSSTDDLSLSTSRSLLAIVLIFAVISLLLGILVSYPLKVITPAVSGLVRMG</sequence>
<dbReference type="PATRIC" id="fig|1703771.3.peg.28"/>
<evidence type="ECO:0000313" key="6">
    <source>
        <dbReference type="Proteomes" id="UP000051124"/>
    </source>
</evidence>
<feature type="transmembrane region" description="Helical" evidence="3">
    <location>
        <begin position="269"/>
        <end position="288"/>
    </location>
</feature>
<dbReference type="InterPro" id="IPR001750">
    <property type="entry name" value="ND/Mrp_TM"/>
</dbReference>
<name>A0A0S7WHH6_UNCT6</name>
<proteinExistence type="predicted"/>
<comment type="subcellular location">
    <subcellularLocation>
        <location evidence="1">Endomembrane system</location>
        <topology evidence="1">Multi-pass membrane protein</topology>
    </subcellularLocation>
    <subcellularLocation>
        <location evidence="2">Membrane</location>
        <topology evidence="2">Multi-pass membrane protein</topology>
    </subcellularLocation>
</comment>
<keyword evidence="2 3" id="KW-0812">Transmembrane</keyword>
<feature type="transmembrane region" description="Helical" evidence="3">
    <location>
        <begin position="166"/>
        <end position="186"/>
    </location>
</feature>
<keyword evidence="3" id="KW-1133">Transmembrane helix</keyword>
<feature type="transmembrane region" description="Helical" evidence="3">
    <location>
        <begin position="137"/>
        <end position="154"/>
    </location>
</feature>
<evidence type="ECO:0000259" key="4">
    <source>
        <dbReference type="Pfam" id="PF00361"/>
    </source>
</evidence>
<dbReference type="Pfam" id="PF00361">
    <property type="entry name" value="Proton_antipo_M"/>
    <property type="match status" value="1"/>
</dbReference>
<dbReference type="AlphaFoldDB" id="A0A0S7WHH6"/>
<feature type="transmembrane region" description="Helical" evidence="3">
    <location>
        <begin position="398"/>
        <end position="421"/>
    </location>
</feature>
<dbReference type="GO" id="GO:0012505">
    <property type="term" value="C:endomembrane system"/>
    <property type="evidence" value="ECO:0007669"/>
    <property type="project" value="UniProtKB-SubCell"/>
</dbReference>
<feature type="transmembrane region" description="Helical" evidence="3">
    <location>
        <begin position="238"/>
        <end position="257"/>
    </location>
</feature>
<protein>
    <recommendedName>
        <fullName evidence="4">NADH:quinone oxidoreductase/Mrp antiporter transmembrane domain-containing protein</fullName>
    </recommendedName>
</protein>
<dbReference type="Proteomes" id="UP000051124">
    <property type="component" value="Unassembled WGS sequence"/>
</dbReference>
<evidence type="ECO:0000256" key="2">
    <source>
        <dbReference type="RuleBase" id="RU000320"/>
    </source>
</evidence>
<feature type="transmembrane region" description="Helical" evidence="3">
    <location>
        <begin position="113"/>
        <end position="131"/>
    </location>
</feature>
<feature type="domain" description="NADH:quinone oxidoreductase/Mrp antiporter transmembrane" evidence="4">
    <location>
        <begin position="132"/>
        <end position="410"/>
    </location>
</feature>
<dbReference type="PANTHER" id="PTHR43373:SF1">
    <property type="entry name" value="NA(+)_H(+) ANTIPORTER SUBUNIT A"/>
    <property type="match status" value="1"/>
</dbReference>
<comment type="caution">
    <text evidence="5">The sequence shown here is derived from an EMBL/GenBank/DDBJ whole genome shotgun (WGS) entry which is preliminary data.</text>
</comment>
<reference evidence="5 6" key="1">
    <citation type="journal article" date="2015" name="Microbiome">
        <title>Genomic resolution of linkages in carbon, nitrogen, and sulfur cycling among widespread estuary sediment bacteria.</title>
        <authorList>
            <person name="Baker B.J."/>
            <person name="Lazar C.S."/>
            <person name="Teske A.P."/>
            <person name="Dick G.J."/>
        </authorList>
    </citation>
    <scope>NUCLEOTIDE SEQUENCE [LARGE SCALE GENOMIC DNA]</scope>
    <source>
        <strain evidence="5">DG_26</strain>
    </source>
</reference>
<feature type="transmembrane region" description="Helical" evidence="3">
    <location>
        <begin position="6"/>
        <end position="25"/>
    </location>
</feature>
<feature type="transmembrane region" description="Helical" evidence="3">
    <location>
        <begin position="323"/>
        <end position="343"/>
    </location>
</feature>
<organism evidence="5 6">
    <name type="scientific">candidate division TA06 bacterium DG_26</name>
    <dbReference type="NCBI Taxonomy" id="1703771"/>
    <lineage>
        <taxon>Bacteria</taxon>
        <taxon>Bacteria division TA06</taxon>
    </lineage>
</organism>
<dbReference type="PANTHER" id="PTHR43373">
    <property type="entry name" value="NA(+)/H(+) ANTIPORTER SUBUNIT"/>
    <property type="match status" value="1"/>
</dbReference>
<feature type="transmembrane region" description="Helical" evidence="3">
    <location>
        <begin position="441"/>
        <end position="463"/>
    </location>
</feature>
<dbReference type="EMBL" id="LIZT01000052">
    <property type="protein sequence ID" value="KPJ49585.1"/>
    <property type="molecule type" value="Genomic_DNA"/>
</dbReference>
<feature type="transmembrane region" description="Helical" evidence="3">
    <location>
        <begin position="76"/>
        <end position="101"/>
    </location>
</feature>
<feature type="transmembrane region" description="Helical" evidence="3">
    <location>
        <begin position="32"/>
        <end position="56"/>
    </location>
</feature>
<dbReference type="PRINTS" id="PR01434">
    <property type="entry name" value="NADHDHGNASE5"/>
</dbReference>
<feature type="transmembrane region" description="Helical" evidence="3">
    <location>
        <begin position="295"/>
        <end position="317"/>
    </location>
</feature>
<feature type="transmembrane region" description="Helical" evidence="3">
    <location>
        <begin position="206"/>
        <end position="226"/>
    </location>
</feature>
<feature type="transmembrane region" description="Helical" evidence="3">
    <location>
        <begin position="364"/>
        <end position="386"/>
    </location>
</feature>
<keyword evidence="3" id="KW-0472">Membrane</keyword>
<accession>A0A0S7WHH6</accession>
<dbReference type="InterPro" id="IPR050616">
    <property type="entry name" value="CPA3_Na-H_Antiporter_A"/>
</dbReference>
<evidence type="ECO:0000313" key="5">
    <source>
        <dbReference type="EMBL" id="KPJ49585.1"/>
    </source>
</evidence>
<evidence type="ECO:0000256" key="1">
    <source>
        <dbReference type="ARBA" id="ARBA00004127"/>
    </source>
</evidence>
<gene>
    <name evidence="5" type="ORF">AMJ40_05230</name>
</gene>
<evidence type="ECO:0000256" key="3">
    <source>
        <dbReference type="SAM" id="Phobius"/>
    </source>
</evidence>